<reference evidence="1" key="1">
    <citation type="submission" date="2022-04" db="EMBL/GenBank/DDBJ databases">
        <title>Hymenobacter sp. isolated from the air.</title>
        <authorList>
            <person name="Won M."/>
            <person name="Lee C.-M."/>
            <person name="Woen H.-Y."/>
            <person name="Kwon S.-W."/>
        </authorList>
    </citation>
    <scope>NUCLEOTIDE SEQUENCE</scope>
    <source>
        <strain evidence="1">5116S-3</strain>
    </source>
</reference>
<proteinExistence type="predicted"/>
<evidence type="ECO:0000313" key="2">
    <source>
        <dbReference type="Proteomes" id="UP000831796"/>
    </source>
</evidence>
<name>A0A8T9QAE3_9BACT</name>
<organism evidence="1 2">
    <name type="scientific">Hymenobacter cellulosilyticus</name>
    <dbReference type="NCBI Taxonomy" id="2932248"/>
    <lineage>
        <taxon>Bacteria</taxon>
        <taxon>Pseudomonadati</taxon>
        <taxon>Bacteroidota</taxon>
        <taxon>Cytophagia</taxon>
        <taxon>Cytophagales</taxon>
        <taxon>Hymenobacteraceae</taxon>
        <taxon>Hymenobacter</taxon>
    </lineage>
</organism>
<gene>
    <name evidence="1" type="ORF">MUN79_03795</name>
</gene>
<dbReference type="AlphaFoldDB" id="A0A8T9QAE3"/>
<dbReference type="RefSeq" id="WP_244676463.1">
    <property type="nucleotide sequence ID" value="NZ_CP095046.1"/>
</dbReference>
<dbReference type="Proteomes" id="UP000831796">
    <property type="component" value="Chromosome"/>
</dbReference>
<sequence length="293" mass="33643">MQFETADWYGTRQLVAQPNPTRDSVYRVEILNPFSEQYAPGRPVRLTLSEQLAASLRRRHVQAQVQQQFASGPPVRYQLPRIDSLAFYGKPNERYMLDAYTRFKVMEEVMREYVPGVFVRLRKDGFHFLLPNANAHDALENPLVLLDGMPVFDTNKIMAFDPLKVQKLDVVTKRYFVGAFFYNGIVSYTTYKGDLAGFPLDTHVLLQEYEGLQGQREFYAPRYETPQQQQSRRPDFRNLLYWNPDVTIRPGASPTLTFFTSDQVGRYRIVVQGLSQSGQAGSTSATFEVKAAL</sequence>
<dbReference type="EMBL" id="CP095046">
    <property type="protein sequence ID" value="UOQ73108.1"/>
    <property type="molecule type" value="Genomic_DNA"/>
</dbReference>
<accession>A0A8T9QAE3</accession>
<dbReference type="KEGG" id="hcu:MUN79_03795"/>
<protein>
    <recommendedName>
        <fullName evidence="3">Macroglobulin domain-containing protein</fullName>
    </recommendedName>
</protein>
<evidence type="ECO:0008006" key="3">
    <source>
        <dbReference type="Google" id="ProtNLM"/>
    </source>
</evidence>
<evidence type="ECO:0000313" key="1">
    <source>
        <dbReference type="EMBL" id="UOQ73108.1"/>
    </source>
</evidence>
<keyword evidence="2" id="KW-1185">Reference proteome</keyword>